<organism evidence="2 3">
    <name type="scientific">Geoglobus acetivorans</name>
    <dbReference type="NCBI Taxonomy" id="565033"/>
    <lineage>
        <taxon>Archaea</taxon>
        <taxon>Methanobacteriati</taxon>
        <taxon>Methanobacteriota</taxon>
        <taxon>Archaeoglobi</taxon>
        <taxon>Archaeoglobales</taxon>
        <taxon>Archaeoglobaceae</taxon>
        <taxon>Geoglobus</taxon>
    </lineage>
</organism>
<evidence type="ECO:0000259" key="1">
    <source>
        <dbReference type="PROSITE" id="PS50994"/>
    </source>
</evidence>
<protein>
    <submittedName>
        <fullName evidence="2">IS481 family transposase</fullName>
    </submittedName>
</protein>
<dbReference type="GO" id="GO:0003676">
    <property type="term" value="F:nucleic acid binding"/>
    <property type="evidence" value="ECO:0007669"/>
    <property type="project" value="InterPro"/>
</dbReference>
<dbReference type="PANTHER" id="PTHR35004:SF7">
    <property type="entry name" value="INTEGRASE PROTEIN"/>
    <property type="match status" value="1"/>
</dbReference>
<dbReference type="KEGG" id="gac:GACE_2261"/>
<dbReference type="Pfam" id="PF00665">
    <property type="entry name" value="rve"/>
    <property type="match status" value="1"/>
</dbReference>
<feature type="domain" description="Integrase catalytic" evidence="1">
    <location>
        <begin position="156"/>
        <end position="327"/>
    </location>
</feature>
<dbReference type="EMBL" id="CP009552">
    <property type="protein sequence ID" value="AIY91282.1"/>
    <property type="molecule type" value="Genomic_DNA"/>
</dbReference>
<proteinExistence type="predicted"/>
<evidence type="ECO:0000313" key="3">
    <source>
        <dbReference type="Proteomes" id="UP000030624"/>
    </source>
</evidence>
<dbReference type="eggNOG" id="arCOG02125">
    <property type="taxonomic scope" value="Archaea"/>
</dbReference>
<evidence type="ECO:0000313" key="2">
    <source>
        <dbReference type="EMBL" id="AIY91282.1"/>
    </source>
</evidence>
<dbReference type="InterPro" id="IPR012337">
    <property type="entry name" value="RNaseH-like_sf"/>
</dbReference>
<dbReference type="GO" id="GO:0015074">
    <property type="term" value="P:DNA integration"/>
    <property type="evidence" value="ECO:0007669"/>
    <property type="project" value="InterPro"/>
</dbReference>
<accession>A0A0A7GK08</accession>
<dbReference type="Proteomes" id="UP000030624">
    <property type="component" value="Chromosome"/>
</dbReference>
<dbReference type="PANTHER" id="PTHR35004">
    <property type="entry name" value="TRANSPOSASE RV3428C-RELATED"/>
    <property type="match status" value="1"/>
</dbReference>
<name>A0A0A7GK08_GEOAI</name>
<dbReference type="InterPro" id="IPR001584">
    <property type="entry name" value="Integrase_cat-core"/>
</dbReference>
<dbReference type="STRING" id="565033.GACE_2261"/>
<dbReference type="HOGENOM" id="CLU_079271_0_0_2"/>
<reference evidence="2 3" key="1">
    <citation type="journal article" date="2015" name="Appl. Environ. Microbiol.">
        <title>The Geoglobus acetivorans genome: Fe(III) reduction, acetate utilization, autotrophic growth, and degradation of aromatic compounds in a hyperthermophilic archaeon.</title>
        <authorList>
            <person name="Mardanov A.V."/>
            <person name="Slododkina G.B."/>
            <person name="Slobodkin A.I."/>
            <person name="Beletsky A.V."/>
            <person name="Gavrilov S.N."/>
            <person name="Kublanov I.V."/>
            <person name="Bonch-Osmolovskaya E.A."/>
            <person name="Skryabin K.G."/>
            <person name="Ravin N.V."/>
        </authorList>
    </citation>
    <scope>NUCLEOTIDE SEQUENCE [LARGE SCALE GENOMIC DNA]</scope>
    <source>
        <strain evidence="2 3">SBH6</strain>
    </source>
</reference>
<dbReference type="SUPFAM" id="SSF53098">
    <property type="entry name" value="Ribonuclease H-like"/>
    <property type="match status" value="1"/>
</dbReference>
<dbReference type="InterPro" id="IPR036397">
    <property type="entry name" value="RNaseH_sf"/>
</dbReference>
<dbReference type="AlphaFoldDB" id="A0A0A7GK08"/>
<dbReference type="PROSITE" id="PS50994">
    <property type="entry name" value="INTEGRASE"/>
    <property type="match status" value="1"/>
</dbReference>
<sequence length="334" mass="39364">MGLILSSPKYISFAILLFGCLFPKLFPTSTNPHVKLDEKAIKWIIREKGKGTPTKEIAEIENITPRRVNQIYKQYKDTGEIPKPKKPGRPKKELSEEEIEAIKEAYEEYRCNAVVLQTILKERGYRISKNKIHEVLRMNGYAKEEKNKKKRKKWIRYERKHSMELWHADWFFYNGKWIIAYLDDASRLITGYGVFDKATSENAIKVLKEAMDDYGRPESILTDRGTQFYASAGEKKAKGVSKFEKFLAENEIKHIVGRVNHPQTNGKIERFYGTLEAKIKYFDTVDEFMEWYNHKRPHMSLNLDELETPYKAFLRKLTPERILSYSWRWFDGGK</sequence>
<dbReference type="Gene3D" id="3.30.420.10">
    <property type="entry name" value="Ribonuclease H-like superfamily/Ribonuclease H"/>
    <property type="match status" value="1"/>
</dbReference>
<dbReference type="SUPFAM" id="SSF46689">
    <property type="entry name" value="Homeodomain-like"/>
    <property type="match status" value="1"/>
</dbReference>
<gene>
    <name evidence="2" type="ORF">GACE_2261</name>
</gene>
<dbReference type="InterPro" id="IPR009057">
    <property type="entry name" value="Homeodomain-like_sf"/>
</dbReference>